<gene>
    <name evidence="1" type="ORF">ILYODFUR_023072</name>
</gene>
<comment type="caution">
    <text evidence="1">The sequence shown here is derived from an EMBL/GenBank/DDBJ whole genome shotgun (WGS) entry which is preliminary data.</text>
</comment>
<dbReference type="Proteomes" id="UP001482620">
    <property type="component" value="Unassembled WGS sequence"/>
</dbReference>
<keyword evidence="2" id="KW-1185">Reference proteome</keyword>
<evidence type="ECO:0000313" key="2">
    <source>
        <dbReference type="Proteomes" id="UP001482620"/>
    </source>
</evidence>
<reference evidence="1 2" key="1">
    <citation type="submission" date="2021-06" db="EMBL/GenBank/DDBJ databases">
        <authorList>
            <person name="Palmer J.M."/>
        </authorList>
    </citation>
    <scope>NUCLEOTIDE SEQUENCE [LARGE SCALE GENOMIC DNA]</scope>
    <source>
        <strain evidence="2">if_2019</strain>
        <tissue evidence="1">Muscle</tissue>
    </source>
</reference>
<name>A0ABV0UKA6_9TELE</name>
<dbReference type="EMBL" id="JAHRIQ010072113">
    <property type="protein sequence ID" value="MEQ2245007.1"/>
    <property type="molecule type" value="Genomic_DNA"/>
</dbReference>
<sequence>MSECVGGVFGAPLYLIVPAFLEKVTRQLETDTVQALLSGKWNPESGSQTFNHTFILFIHSHSGAQPETPEGGDRCWIQECMLGNRNASGGLEKLVKTCCVSRNT</sequence>
<protein>
    <submittedName>
        <fullName evidence="1">Uncharacterized protein</fullName>
    </submittedName>
</protein>
<organism evidence="1 2">
    <name type="scientific">Ilyodon furcidens</name>
    <name type="common">goldbreast splitfin</name>
    <dbReference type="NCBI Taxonomy" id="33524"/>
    <lineage>
        <taxon>Eukaryota</taxon>
        <taxon>Metazoa</taxon>
        <taxon>Chordata</taxon>
        <taxon>Craniata</taxon>
        <taxon>Vertebrata</taxon>
        <taxon>Euteleostomi</taxon>
        <taxon>Actinopterygii</taxon>
        <taxon>Neopterygii</taxon>
        <taxon>Teleostei</taxon>
        <taxon>Neoteleostei</taxon>
        <taxon>Acanthomorphata</taxon>
        <taxon>Ovalentaria</taxon>
        <taxon>Atherinomorphae</taxon>
        <taxon>Cyprinodontiformes</taxon>
        <taxon>Goodeidae</taxon>
        <taxon>Ilyodon</taxon>
    </lineage>
</organism>
<proteinExistence type="predicted"/>
<accession>A0ABV0UKA6</accession>
<evidence type="ECO:0000313" key="1">
    <source>
        <dbReference type="EMBL" id="MEQ2245007.1"/>
    </source>
</evidence>